<dbReference type="Proteomes" id="UP000292003">
    <property type="component" value="Unassembled WGS sequence"/>
</dbReference>
<protein>
    <submittedName>
        <fullName evidence="1">Uncharacterized protein</fullName>
    </submittedName>
</protein>
<gene>
    <name evidence="1" type="ORF">EWH70_16090</name>
</gene>
<dbReference type="EMBL" id="SFCC01000007">
    <property type="protein sequence ID" value="RZQ63196.1"/>
    <property type="molecule type" value="Genomic_DNA"/>
</dbReference>
<evidence type="ECO:0000313" key="1">
    <source>
        <dbReference type="EMBL" id="RZQ63196.1"/>
    </source>
</evidence>
<sequence length="152" mass="15668">MSEKHAVRQFAAELVDGARSGRHDDVADALEVLARSDVPQVHAAVLAELVTGCASLVRPRCPAGAGVFTVDVTDESASRVEVDRLPRAALAALRALLAELGGDGSGRDIQIAIAAGAGPAEVVAAITHLLLWHVELDEAPEAALPPLTCLAD</sequence>
<proteinExistence type="predicted"/>
<comment type="caution">
    <text evidence="1">The sequence shown here is derived from an EMBL/GenBank/DDBJ whole genome shotgun (WGS) entry which is preliminary data.</text>
</comment>
<dbReference type="RefSeq" id="WP_130476200.1">
    <property type="nucleotide sequence ID" value="NZ_SFCC01000007.1"/>
</dbReference>
<evidence type="ECO:0000313" key="2">
    <source>
        <dbReference type="Proteomes" id="UP000292003"/>
    </source>
</evidence>
<keyword evidence="2" id="KW-1185">Reference proteome</keyword>
<dbReference type="AlphaFoldDB" id="A0A4Q7J8G0"/>
<organism evidence="1 2">
    <name type="scientific">Amycolatopsis suaedae</name>
    <dbReference type="NCBI Taxonomy" id="2510978"/>
    <lineage>
        <taxon>Bacteria</taxon>
        <taxon>Bacillati</taxon>
        <taxon>Actinomycetota</taxon>
        <taxon>Actinomycetes</taxon>
        <taxon>Pseudonocardiales</taxon>
        <taxon>Pseudonocardiaceae</taxon>
        <taxon>Amycolatopsis</taxon>
    </lineage>
</organism>
<name>A0A4Q7J8G0_9PSEU</name>
<accession>A0A4Q7J8G0</accession>
<reference evidence="1 2" key="1">
    <citation type="submission" date="2019-02" db="EMBL/GenBank/DDBJ databases">
        <title>Draft genome sequence of Amycolatopsis sp. 8-3EHSu isolated from roots of Suaeda maritima.</title>
        <authorList>
            <person name="Duangmal K."/>
            <person name="Chantavorakit T."/>
        </authorList>
    </citation>
    <scope>NUCLEOTIDE SEQUENCE [LARGE SCALE GENOMIC DNA]</scope>
    <source>
        <strain evidence="1 2">8-3EHSu</strain>
    </source>
</reference>